<dbReference type="EMBL" id="JBEWLZ010000001">
    <property type="protein sequence ID" value="MET1488703.1"/>
    <property type="molecule type" value="Genomic_DNA"/>
</dbReference>
<dbReference type="PROSITE" id="PS51257">
    <property type="entry name" value="PROKAR_LIPOPROTEIN"/>
    <property type="match status" value="1"/>
</dbReference>
<reference evidence="1 2" key="1">
    <citation type="submission" date="2024-07" db="EMBL/GenBank/DDBJ databases">
        <title>Uliginosibacterium paludis KCTC:42655.</title>
        <authorList>
            <person name="Kim M.K."/>
        </authorList>
    </citation>
    <scope>NUCLEOTIDE SEQUENCE [LARGE SCALE GENOMIC DNA]</scope>
    <source>
        <strain evidence="1 2">KCTC 42655</strain>
    </source>
</reference>
<dbReference type="PANTHER" id="PTHR30203">
    <property type="entry name" value="OUTER MEMBRANE CATION EFFLUX PROTEIN"/>
    <property type="match status" value="1"/>
</dbReference>
<protein>
    <submittedName>
        <fullName evidence="1">TolC family protein</fullName>
    </submittedName>
</protein>
<organism evidence="1 2">
    <name type="scientific">Uliginosibacterium paludis</name>
    <dbReference type="NCBI Taxonomy" id="1615952"/>
    <lineage>
        <taxon>Bacteria</taxon>
        <taxon>Pseudomonadati</taxon>
        <taxon>Pseudomonadota</taxon>
        <taxon>Betaproteobacteria</taxon>
        <taxon>Rhodocyclales</taxon>
        <taxon>Zoogloeaceae</taxon>
        <taxon>Uliginosibacterium</taxon>
    </lineage>
</organism>
<dbReference type="Proteomes" id="UP001548590">
    <property type="component" value="Unassembled WGS sequence"/>
</dbReference>
<accession>A0ABV2CLD9</accession>
<dbReference type="RefSeq" id="WP_345927056.1">
    <property type="nucleotide sequence ID" value="NZ_JBDIVF010000003.1"/>
</dbReference>
<dbReference type="InterPro" id="IPR010131">
    <property type="entry name" value="MdtP/NodT-like"/>
</dbReference>
<keyword evidence="2" id="KW-1185">Reference proteome</keyword>
<dbReference type="Gene3D" id="1.20.1600.10">
    <property type="entry name" value="Outer membrane efflux proteins (OEP)"/>
    <property type="match status" value="1"/>
</dbReference>
<dbReference type="SUPFAM" id="SSF56954">
    <property type="entry name" value="Outer membrane efflux proteins (OEP)"/>
    <property type="match status" value="1"/>
</dbReference>
<evidence type="ECO:0000313" key="2">
    <source>
        <dbReference type="Proteomes" id="UP001548590"/>
    </source>
</evidence>
<sequence>MMPLGRLGVLLGVLVLSGCASLEVDRNVSDTSTFAKKNYEKALRRLDSDEARREAQTEVDTLLEQTLTQANAERLALAYSSGFQILLAENAAASARVTQSARLPNPVFSFEKLVRNEEGARDLDIGRTLAFSVLDLVFLPSRIAIAKSAQERLRLQSAGDVVQAISETRQAWVNAVAAQQSVAYFERVYEAADAGAELARRMQAAGNFSRLQRAHEHEFYAEAAAQLKRARQRNVETRETLVRTLGLTTSQAQKLKLPDRLPDLPKALKDEQPILQQGLDERLDVRMARFELDTVVRNRGLTRVQSVVDGLHVGLVSNSESGKPTQRGYEVEFPIPIFDFGGARRTQAEAEYMAAVHRAQQTAVSAASQMRQQYSAYRTAYELARHYRDEIVPLRKTISDERMRKYNGMLIGVFELLADAREQVASVLAATESERDFWLADAQLQAAVLGRPLNASSSREPAVAGVAGGDGGH</sequence>
<gene>
    <name evidence="1" type="ORF">ABVT11_02605</name>
</gene>
<comment type="caution">
    <text evidence="1">The sequence shown here is derived from an EMBL/GenBank/DDBJ whole genome shotgun (WGS) entry which is preliminary data.</text>
</comment>
<evidence type="ECO:0000313" key="1">
    <source>
        <dbReference type="EMBL" id="MET1488703.1"/>
    </source>
</evidence>
<name>A0ABV2CLD9_9RHOO</name>
<dbReference type="PANTHER" id="PTHR30203:SF24">
    <property type="entry name" value="BLR4935 PROTEIN"/>
    <property type="match status" value="1"/>
</dbReference>
<proteinExistence type="predicted"/>